<comment type="caution">
    <text evidence="1">The sequence shown here is derived from an EMBL/GenBank/DDBJ whole genome shotgun (WGS) entry which is preliminary data.</text>
</comment>
<keyword evidence="2" id="KW-1185">Reference proteome</keyword>
<name>A0A5J5J0J7_9MICO</name>
<evidence type="ECO:0000313" key="1">
    <source>
        <dbReference type="EMBL" id="KAA9106002.1"/>
    </source>
</evidence>
<dbReference type="AlphaFoldDB" id="A0A5J5J0J7"/>
<dbReference type="EMBL" id="VYSA01000004">
    <property type="protein sequence ID" value="KAA9106002.1"/>
    <property type="molecule type" value="Genomic_DNA"/>
</dbReference>
<reference evidence="2" key="1">
    <citation type="submission" date="2019-09" db="EMBL/GenBank/DDBJ databases">
        <title>Mumia zhuanghuii sp. nov. isolated from the intestinal contents of plateau pika (Ochotona curzoniae) in the Qinghai-Tibet plateau of China.</title>
        <authorList>
            <person name="Tian Z."/>
        </authorList>
    </citation>
    <scope>NUCLEOTIDE SEQUENCE [LARGE SCALE GENOMIC DNA]</scope>
    <source>
        <strain evidence="2">JCM 30598</strain>
    </source>
</reference>
<proteinExistence type="predicted"/>
<accession>A0A5J5J0J7</accession>
<sequence length="360" mass="40435">MLWRLAPMDLPGNTGNTPSQIQACGASRVHAQSQRRDVHMTTEHNSTTREQGPLVVPRNELRLVNYGSLLEQNPGVQDVGFTAKLWAQVSIPYSEPPAGTTVWERRNGSVTLSMRPARIANRQTGVREDKFPFGVAPRYILTWMATEATRTNSRHLEIGGNVAEFLRKVGMTKNGYNATNTTNQMHRLFGADVSVDDQLAGVGGQRGMAAAKFPIADAYQLWFNNDDRSGDNDGLWSSEVVLSKQYFDAIQQASIPVDLNVLRSLKNSPMSIDIYNWATYRMMSLKRDTKIKWEDLAVQFGSNYGRLRAFRSAFERNAHKVSLVYPSLRYEVSADYLTIKPSPTHVRRLDRSATKLHIAS</sequence>
<organism evidence="1 2">
    <name type="scientific">Microbacterium rhizomatis</name>
    <dbReference type="NCBI Taxonomy" id="1631477"/>
    <lineage>
        <taxon>Bacteria</taxon>
        <taxon>Bacillati</taxon>
        <taxon>Actinomycetota</taxon>
        <taxon>Actinomycetes</taxon>
        <taxon>Micrococcales</taxon>
        <taxon>Microbacteriaceae</taxon>
        <taxon>Microbacterium</taxon>
    </lineage>
</organism>
<evidence type="ECO:0008006" key="3">
    <source>
        <dbReference type="Google" id="ProtNLM"/>
    </source>
</evidence>
<dbReference type="InterPro" id="IPR006881">
    <property type="entry name" value="RepA_C"/>
</dbReference>
<dbReference type="Proteomes" id="UP000325827">
    <property type="component" value="Unassembled WGS sequence"/>
</dbReference>
<gene>
    <name evidence="1" type="ORF">F6B43_16730</name>
</gene>
<protein>
    <recommendedName>
        <fullName evidence="3">Plasmid encoded RepA protein</fullName>
    </recommendedName>
</protein>
<dbReference type="OrthoDB" id="1524783at2"/>
<evidence type="ECO:0000313" key="2">
    <source>
        <dbReference type="Proteomes" id="UP000325827"/>
    </source>
</evidence>
<dbReference type="Pfam" id="PF04796">
    <property type="entry name" value="RepA_C"/>
    <property type="match status" value="1"/>
</dbReference>